<name>A0ABT6VAB6_9FLAO</name>
<keyword evidence="6 7" id="KW-0326">Glycosidase</keyword>
<evidence type="ECO:0000256" key="2">
    <source>
        <dbReference type="ARBA" id="ARBA00022529"/>
    </source>
</evidence>
<comment type="catalytic activity">
    <reaction evidence="1 7">
        <text>Hydrolysis of (1-&gt;4)-beta-linkages between N-acetylmuramic acid and N-acetyl-D-glucosamine residues in a peptidoglycan and between N-acetyl-D-glucosamine residues in chitodextrins.</text>
        <dbReference type="EC" id="3.2.1.17"/>
    </reaction>
</comment>
<accession>A0ABT6VAB6</accession>
<keyword evidence="3 7" id="KW-0081">Bacteriolytic enzyme</keyword>
<comment type="similarity">
    <text evidence="7">Belongs to the glycosyl hydrolase 24 family.</text>
</comment>
<dbReference type="Pfam" id="PF00959">
    <property type="entry name" value="Phage_lysozyme"/>
    <property type="match status" value="1"/>
</dbReference>
<evidence type="ECO:0000256" key="3">
    <source>
        <dbReference type="ARBA" id="ARBA00022638"/>
    </source>
</evidence>
<evidence type="ECO:0000313" key="8">
    <source>
        <dbReference type="EMBL" id="MDI5894393.1"/>
    </source>
</evidence>
<evidence type="ECO:0000313" key="9">
    <source>
        <dbReference type="Proteomes" id="UP001243403"/>
    </source>
</evidence>
<dbReference type="PANTHER" id="PTHR38107:SF3">
    <property type="entry name" value="LYSOZYME RRRD-RELATED"/>
    <property type="match status" value="1"/>
</dbReference>
<dbReference type="EC" id="3.2.1.17" evidence="7"/>
<keyword evidence="2 7" id="KW-0929">Antimicrobial</keyword>
<dbReference type="EMBL" id="JASCRZ010000002">
    <property type="protein sequence ID" value="MDI5894393.1"/>
    <property type="molecule type" value="Genomic_DNA"/>
</dbReference>
<sequence length="159" mass="17771">MKRKLDSLGSLFLQQREGFSSIPYLCSAGIPTIGFGNTFYPDGRRVTMKDKPITRAYAIEIFTLVVAQFEKDVNSLVKSIITQNQFNVLVSFAYNVGSDIDVDMIAEGLGDSTLLKLINANPNDPKIAKEFAKWNKANGKVNNGLISRRQLEAELYFKK</sequence>
<reference evidence="8 9" key="1">
    <citation type="submission" date="2023-04" db="EMBL/GenBank/DDBJ databases">
        <title>Two novel species of Flavobacterium.</title>
        <authorList>
            <person name="Liu Q."/>
            <person name="Xin Y.-H."/>
        </authorList>
    </citation>
    <scope>NUCLEOTIDE SEQUENCE [LARGE SCALE GENOMIC DNA]</scope>
    <source>
        <strain evidence="8 9">LB1P51</strain>
    </source>
</reference>
<protein>
    <recommendedName>
        <fullName evidence="7">Lysozyme</fullName>
        <ecNumber evidence="7">3.2.1.17</ecNumber>
    </recommendedName>
</protein>
<dbReference type="InterPro" id="IPR034690">
    <property type="entry name" value="Endolysin_T4_type"/>
</dbReference>
<dbReference type="InterPro" id="IPR051018">
    <property type="entry name" value="Bacteriophage_GH24"/>
</dbReference>
<dbReference type="Gene3D" id="1.10.530.40">
    <property type="match status" value="1"/>
</dbReference>
<evidence type="ECO:0000256" key="5">
    <source>
        <dbReference type="ARBA" id="ARBA00023200"/>
    </source>
</evidence>
<dbReference type="HAMAP" id="MF_04110">
    <property type="entry name" value="ENDOLYSIN_T4"/>
    <property type="match status" value="1"/>
</dbReference>
<evidence type="ECO:0000256" key="7">
    <source>
        <dbReference type="RuleBase" id="RU003788"/>
    </source>
</evidence>
<dbReference type="InterPro" id="IPR002196">
    <property type="entry name" value="Glyco_hydro_24"/>
</dbReference>
<evidence type="ECO:0000256" key="6">
    <source>
        <dbReference type="ARBA" id="ARBA00023295"/>
    </source>
</evidence>
<evidence type="ECO:0000256" key="1">
    <source>
        <dbReference type="ARBA" id="ARBA00000632"/>
    </source>
</evidence>
<proteinExistence type="inferred from homology"/>
<dbReference type="CDD" id="cd00737">
    <property type="entry name" value="lyz_endolysin_autolysin"/>
    <property type="match status" value="1"/>
</dbReference>
<dbReference type="PANTHER" id="PTHR38107">
    <property type="match status" value="1"/>
</dbReference>
<organism evidence="8 9">
    <name type="scientific">Flavobacterium algoritolerans</name>
    <dbReference type="NCBI Taxonomy" id="3041254"/>
    <lineage>
        <taxon>Bacteria</taxon>
        <taxon>Pseudomonadati</taxon>
        <taxon>Bacteroidota</taxon>
        <taxon>Flavobacteriia</taxon>
        <taxon>Flavobacteriales</taxon>
        <taxon>Flavobacteriaceae</taxon>
        <taxon>Flavobacterium</taxon>
    </lineage>
</organism>
<dbReference type="InterPro" id="IPR033907">
    <property type="entry name" value="Endolysin_autolysin"/>
</dbReference>
<dbReference type="RefSeq" id="WP_282715879.1">
    <property type="nucleotide sequence ID" value="NZ_JASCRZ010000002.1"/>
</dbReference>
<dbReference type="Proteomes" id="UP001243403">
    <property type="component" value="Unassembled WGS sequence"/>
</dbReference>
<evidence type="ECO:0000256" key="4">
    <source>
        <dbReference type="ARBA" id="ARBA00022801"/>
    </source>
</evidence>
<keyword evidence="4 7" id="KW-0378">Hydrolase</keyword>
<dbReference type="InterPro" id="IPR023346">
    <property type="entry name" value="Lysozyme-like_dom_sf"/>
</dbReference>
<keyword evidence="9" id="KW-1185">Reference proteome</keyword>
<dbReference type="InterPro" id="IPR023347">
    <property type="entry name" value="Lysozyme_dom_sf"/>
</dbReference>
<keyword evidence="5" id="KW-1035">Host cytoplasm</keyword>
<dbReference type="SUPFAM" id="SSF53955">
    <property type="entry name" value="Lysozyme-like"/>
    <property type="match status" value="1"/>
</dbReference>
<gene>
    <name evidence="8" type="ORF">QLS65_05785</name>
</gene>
<comment type="caution">
    <text evidence="8">The sequence shown here is derived from an EMBL/GenBank/DDBJ whole genome shotgun (WGS) entry which is preliminary data.</text>
</comment>